<evidence type="ECO:0000256" key="2">
    <source>
        <dbReference type="ARBA" id="ARBA00007832"/>
    </source>
</evidence>
<dbReference type="EMBL" id="SCWA01000016">
    <property type="protein sequence ID" value="TDL95231.1"/>
    <property type="molecule type" value="Genomic_DNA"/>
</dbReference>
<gene>
    <name evidence="5" type="ORF">ERX27_08745</name>
</gene>
<organism evidence="5 6">
    <name type="scientific">Macrococcus brunensis</name>
    <dbReference type="NCBI Taxonomy" id="198483"/>
    <lineage>
        <taxon>Bacteria</taxon>
        <taxon>Bacillati</taxon>
        <taxon>Bacillota</taxon>
        <taxon>Bacilli</taxon>
        <taxon>Bacillales</taxon>
        <taxon>Staphylococcaceae</taxon>
        <taxon>Macrococcus</taxon>
    </lineage>
</organism>
<dbReference type="Pfam" id="PF06276">
    <property type="entry name" value="FhuF"/>
    <property type="match status" value="1"/>
</dbReference>
<evidence type="ECO:0008006" key="7">
    <source>
        <dbReference type="Google" id="ProtNLM"/>
    </source>
</evidence>
<evidence type="ECO:0000259" key="3">
    <source>
        <dbReference type="Pfam" id="PF04183"/>
    </source>
</evidence>
<evidence type="ECO:0000256" key="1">
    <source>
        <dbReference type="ARBA" id="ARBA00004924"/>
    </source>
</evidence>
<protein>
    <recommendedName>
        <fullName evidence="7">Siderophore biosynthesis protein, IucA/IucC family</fullName>
    </recommendedName>
</protein>
<dbReference type="InterPro" id="IPR007310">
    <property type="entry name" value="Aerobactin_biosyn_IucA/IucC_N"/>
</dbReference>
<dbReference type="GO" id="GO:0016881">
    <property type="term" value="F:acid-amino acid ligase activity"/>
    <property type="evidence" value="ECO:0007669"/>
    <property type="project" value="UniProtKB-ARBA"/>
</dbReference>
<comment type="pathway">
    <text evidence="1">Siderophore biosynthesis.</text>
</comment>
<comment type="caution">
    <text evidence="5">The sequence shown here is derived from an EMBL/GenBank/DDBJ whole genome shotgun (WGS) entry which is preliminary data.</text>
</comment>
<evidence type="ECO:0000259" key="4">
    <source>
        <dbReference type="Pfam" id="PF06276"/>
    </source>
</evidence>
<dbReference type="OrthoDB" id="495728at2"/>
<dbReference type="InterPro" id="IPR022770">
    <property type="entry name" value="IucA/IucC-like_C"/>
</dbReference>
<feature type="domain" description="Aerobactin siderophore biosynthesis IucA/IucC N-terminal" evidence="3">
    <location>
        <begin position="105"/>
        <end position="295"/>
    </location>
</feature>
<dbReference type="PANTHER" id="PTHR34384">
    <property type="entry name" value="L-2,3-DIAMINOPROPANOATE--CITRATE LIGASE"/>
    <property type="match status" value="1"/>
</dbReference>
<dbReference type="Gene3D" id="6.10.250.3370">
    <property type="match status" value="1"/>
</dbReference>
<dbReference type="GO" id="GO:0019290">
    <property type="term" value="P:siderophore biosynthetic process"/>
    <property type="evidence" value="ECO:0007669"/>
    <property type="project" value="InterPro"/>
</dbReference>
<dbReference type="RefSeq" id="WP_133432461.1">
    <property type="nucleotide sequence ID" value="NZ_SCWA01000016.1"/>
</dbReference>
<sequence length="488" mass="56002">MNHKQLIHFATIHFPDLSLEDIEESLERADFRTKKMLNHACTNEAIDLTQVEPEALKRLEEEMADSTANLTLSYLQYKRDYARFGKTYKSIGEYYAAEGKDASLFEQCCYEGHPFHPMSKTKMGFTPDKVMKFAPEFKQPVDVMEIHVHSSLVGEKGEATHGEQSDYRVIYVHEWQWAHVIMAKYHDLIDEGLIKLGAKVTAAPLLSFRSLLAPEAVIKTAVSVQATSAVRNVSRASIENGITLSRYVDEYYRQHHYTGCYIQKDIYGSWFHNNDPQFACLMRERIPEDQGIPIVAASFINQSFITGELLMKDFIDELGCSERFIRRYTELLMTATYQLMVETGISLEAHMQNTVIVIEKGLPNAVYIRDFGGIRILAETLPLNNDTGIETKHQKDLFNVMSHAVIYNHLLQIYRHADEAGLINYETCLDILKDVAAQINDQTQPPDELNLLKQPELKVKALLSMRLKTEAHDYQFIKVYNPVYEEVR</sequence>
<name>A0A4R6BBM5_9STAP</name>
<dbReference type="Proteomes" id="UP000295310">
    <property type="component" value="Unassembled WGS sequence"/>
</dbReference>
<dbReference type="Pfam" id="PF04183">
    <property type="entry name" value="IucA_IucC"/>
    <property type="match status" value="1"/>
</dbReference>
<dbReference type="AlphaFoldDB" id="A0A4R6BBM5"/>
<evidence type="ECO:0000313" key="5">
    <source>
        <dbReference type="EMBL" id="TDL95231.1"/>
    </source>
</evidence>
<dbReference type="PANTHER" id="PTHR34384:SF6">
    <property type="entry name" value="STAPHYLOFERRIN B SYNTHASE"/>
    <property type="match status" value="1"/>
</dbReference>
<proteinExistence type="inferred from homology"/>
<keyword evidence="6" id="KW-1185">Reference proteome</keyword>
<dbReference type="Gene3D" id="1.10.510.40">
    <property type="match status" value="1"/>
</dbReference>
<feature type="domain" description="Aerobactin siderophore biosynthesis IucA/IucC-like C-terminal" evidence="4">
    <location>
        <begin position="323"/>
        <end position="473"/>
    </location>
</feature>
<reference evidence="5 6" key="1">
    <citation type="submission" date="2019-01" db="EMBL/GenBank/DDBJ databases">
        <title>Draft genome sequences of the type strains of six Macrococcus species.</title>
        <authorList>
            <person name="Mazhar S."/>
            <person name="Altermann E."/>
            <person name="Hill C."/>
            <person name="Mcauliffe O."/>
        </authorList>
    </citation>
    <scope>NUCLEOTIDE SEQUENCE [LARGE SCALE GENOMIC DNA]</scope>
    <source>
        <strain evidence="5 6">CCM4811</strain>
    </source>
</reference>
<dbReference type="InterPro" id="IPR037455">
    <property type="entry name" value="LucA/IucC-like"/>
</dbReference>
<comment type="similarity">
    <text evidence="2">Belongs to the IucA/IucC family.</text>
</comment>
<accession>A0A4R6BBM5</accession>
<evidence type="ECO:0000313" key="6">
    <source>
        <dbReference type="Proteomes" id="UP000295310"/>
    </source>
</evidence>